<gene>
    <name evidence="1" type="ORF">FGO68_gene8365</name>
</gene>
<dbReference type="Proteomes" id="UP000785679">
    <property type="component" value="Unassembled WGS sequence"/>
</dbReference>
<sequence>MGPQRLRDFLKWAPDVSSHGAIKRPQVVAVRVQESPFRSHKMLYLLWNTRIPCQSCTQFWKRALRWNMEYSHTPLQPGWLAKLFSNPVLLRAPRIVIEHNLDVLVTKNHTCSEASNPKSSIDQNKIGGLTRRPNVIPYVERVSGPPVHFSRIDGIPKRPCCPDVRRFHNQTAIRVVLQRGFHDLRRELHVTLNREDLTNSHSGGQSSASTSSIFEEACGARQSTLQILNLINRHAGLIRNLQSGHQNLSQPLWQTRALYYRIATKEPLLCQELLGALIGHSFQVRLAHYPVTSGPATRRDCDFWIRHLALRPDLSSPAGVDCYIANRGRRLGKKTPLPPALPALGLALSLGTQL</sequence>
<comment type="caution">
    <text evidence="1">The sequence shown here is derived from an EMBL/GenBank/DDBJ whole genome shotgun (WGS) entry which is preliminary data.</text>
</comment>
<name>A0A8J8N9N8_HALGN</name>
<organism evidence="1 2">
    <name type="scientific">Halteria grandinella</name>
    <dbReference type="NCBI Taxonomy" id="5974"/>
    <lineage>
        <taxon>Eukaryota</taxon>
        <taxon>Sar</taxon>
        <taxon>Alveolata</taxon>
        <taxon>Ciliophora</taxon>
        <taxon>Intramacronucleata</taxon>
        <taxon>Spirotrichea</taxon>
        <taxon>Stichotrichia</taxon>
        <taxon>Sporadotrichida</taxon>
        <taxon>Halteriidae</taxon>
        <taxon>Halteria</taxon>
    </lineage>
</organism>
<reference evidence="1" key="1">
    <citation type="submission" date="2019-06" db="EMBL/GenBank/DDBJ databases">
        <authorList>
            <person name="Zheng W."/>
        </authorList>
    </citation>
    <scope>NUCLEOTIDE SEQUENCE</scope>
    <source>
        <strain evidence="1">QDHG01</strain>
    </source>
</reference>
<accession>A0A8J8N9N8</accession>
<evidence type="ECO:0000313" key="1">
    <source>
        <dbReference type="EMBL" id="TNV70906.1"/>
    </source>
</evidence>
<proteinExistence type="predicted"/>
<dbReference type="EMBL" id="RRYP01031789">
    <property type="protein sequence ID" value="TNV70906.1"/>
    <property type="molecule type" value="Genomic_DNA"/>
</dbReference>
<evidence type="ECO:0000313" key="2">
    <source>
        <dbReference type="Proteomes" id="UP000785679"/>
    </source>
</evidence>
<protein>
    <submittedName>
        <fullName evidence="1">Uncharacterized protein</fullName>
    </submittedName>
</protein>
<keyword evidence="2" id="KW-1185">Reference proteome</keyword>
<dbReference type="AlphaFoldDB" id="A0A8J8N9N8"/>